<comment type="caution">
    <text evidence="2">The sequence shown here is derived from an EMBL/GenBank/DDBJ whole genome shotgun (WGS) entry which is preliminary data.</text>
</comment>
<dbReference type="OrthoDB" id="9806898at2"/>
<evidence type="ECO:0000313" key="3">
    <source>
        <dbReference type="Proteomes" id="UP000321129"/>
    </source>
</evidence>
<dbReference type="GO" id="GO:0035438">
    <property type="term" value="F:cyclic-di-GMP binding"/>
    <property type="evidence" value="ECO:0007669"/>
    <property type="project" value="InterPro"/>
</dbReference>
<proteinExistence type="predicted"/>
<evidence type="ECO:0000313" key="2">
    <source>
        <dbReference type="EMBL" id="TXC69062.1"/>
    </source>
</evidence>
<evidence type="ECO:0000259" key="1">
    <source>
        <dbReference type="Pfam" id="PF07238"/>
    </source>
</evidence>
<dbReference type="Pfam" id="PF07238">
    <property type="entry name" value="PilZ"/>
    <property type="match status" value="1"/>
</dbReference>
<dbReference type="EMBL" id="VOPY01000002">
    <property type="protein sequence ID" value="TXC69062.1"/>
    <property type="molecule type" value="Genomic_DNA"/>
</dbReference>
<dbReference type="AlphaFoldDB" id="A0A5C6U866"/>
<dbReference type="Proteomes" id="UP000321129">
    <property type="component" value="Unassembled WGS sequence"/>
</dbReference>
<name>A0A5C6U866_9SPHN</name>
<dbReference type="RefSeq" id="WP_147123016.1">
    <property type="nucleotide sequence ID" value="NZ_VOPY01000002.1"/>
</dbReference>
<feature type="domain" description="PilZ" evidence="1">
    <location>
        <begin position="17"/>
        <end position="98"/>
    </location>
</feature>
<dbReference type="InterPro" id="IPR009875">
    <property type="entry name" value="PilZ_domain"/>
</dbReference>
<protein>
    <submittedName>
        <fullName evidence="2">PilZ domain-containing protein</fullName>
    </submittedName>
</protein>
<gene>
    <name evidence="2" type="ORF">FSZ31_09005</name>
</gene>
<accession>A0A5C6U866</accession>
<dbReference type="Gene3D" id="2.40.10.220">
    <property type="entry name" value="predicted glycosyltransferase like domains"/>
    <property type="match status" value="1"/>
</dbReference>
<sequence>MQKIDLSKAQYAGPDTRIAPRTDIYARTSVTLPDARQEVVTIVNISADGVLFRLPQQFEVNDILIFKMPILGQVAARVIWSMAGRTGVQFENMISVQDYLPLLRAFGCTPREQ</sequence>
<keyword evidence="3" id="KW-1185">Reference proteome</keyword>
<reference evidence="2 3" key="1">
    <citation type="submission" date="2019-08" db="EMBL/GenBank/DDBJ databases">
        <title>Sphingorhabdus soil sp. nov., isolated from arctic soil.</title>
        <authorList>
            <person name="Liu Y."/>
        </authorList>
    </citation>
    <scope>NUCLEOTIDE SEQUENCE [LARGE SCALE GENOMIC DNA]</scope>
    <source>
        <strain evidence="2 3">D-2Q-5-6</strain>
    </source>
</reference>
<organism evidence="2 3">
    <name type="scientific">Flavisphingopyxis soli</name>
    <dbReference type="NCBI Taxonomy" id="2601267"/>
    <lineage>
        <taxon>Bacteria</taxon>
        <taxon>Pseudomonadati</taxon>
        <taxon>Pseudomonadota</taxon>
        <taxon>Alphaproteobacteria</taxon>
        <taxon>Sphingomonadales</taxon>
        <taxon>Sphingopyxidaceae</taxon>
        <taxon>Flavisphingopyxis</taxon>
    </lineage>
</organism>
<dbReference type="SUPFAM" id="SSF141371">
    <property type="entry name" value="PilZ domain-like"/>
    <property type="match status" value="1"/>
</dbReference>